<protein>
    <submittedName>
        <fullName evidence="1">10880_t:CDS:1</fullName>
    </submittedName>
</protein>
<comment type="caution">
    <text evidence="1">The sequence shown here is derived from an EMBL/GenBank/DDBJ whole genome shotgun (WGS) entry which is preliminary data.</text>
</comment>
<sequence>MATVALGLPILSGEPEEDIEQFINLFAGHLDSLGINPADVAGGPPSGSKRAVGILRACMKESAAIWFDEHITGKRWRLRNLFNNHGQNNWADVLNMTMQELVASNSFRNPSRAYSYATNPANNAVTLANSGLIPAHGLYQDWRDIGGEPTDEPATDFAVGHNNPIVLPEIGPGEAIQLIRTEFPTVLQEQREVRFGNLAQENDPVDVFYRKVQRSGRLLNFSDDVIENQFFRGLSPENMLEADRIGPNKPFNELVDALKRVEKRKAEMRLGLSNRNTRKAIIQEKHSSDSPTHTITPVQIPPVSQQEPIILKPATSGITQEQIDQILKAHTEKIMQNFQNQLQAFQKEIVHQAPIQQPTPVESRESCRERISEVLQQMREDREKNYLSNISFQEAGRELRQLDLKPIDVAVARRFAKRREKSKDRQLDKYIDNVLSGDLGKLNINDEEPTKTSNLLYESGTQDIVSSNDILDFDDEYTICAVRKKKSKI</sequence>
<evidence type="ECO:0000313" key="1">
    <source>
        <dbReference type="EMBL" id="CAG8600532.1"/>
    </source>
</evidence>
<dbReference type="EMBL" id="CAJVPJ010001691">
    <property type="protein sequence ID" value="CAG8600532.1"/>
    <property type="molecule type" value="Genomic_DNA"/>
</dbReference>
<dbReference type="Proteomes" id="UP000789572">
    <property type="component" value="Unassembled WGS sequence"/>
</dbReference>
<proteinExistence type="predicted"/>
<dbReference type="OrthoDB" id="2429619at2759"/>
<accession>A0A9N9CEE7</accession>
<organism evidence="1 2">
    <name type="scientific">Paraglomus occultum</name>
    <dbReference type="NCBI Taxonomy" id="144539"/>
    <lineage>
        <taxon>Eukaryota</taxon>
        <taxon>Fungi</taxon>
        <taxon>Fungi incertae sedis</taxon>
        <taxon>Mucoromycota</taxon>
        <taxon>Glomeromycotina</taxon>
        <taxon>Glomeromycetes</taxon>
        <taxon>Paraglomerales</taxon>
        <taxon>Paraglomeraceae</taxon>
        <taxon>Paraglomus</taxon>
    </lineage>
</organism>
<keyword evidence="2" id="KW-1185">Reference proteome</keyword>
<evidence type="ECO:0000313" key="2">
    <source>
        <dbReference type="Proteomes" id="UP000789572"/>
    </source>
</evidence>
<name>A0A9N9CEE7_9GLOM</name>
<reference evidence="1" key="1">
    <citation type="submission" date="2021-06" db="EMBL/GenBank/DDBJ databases">
        <authorList>
            <person name="Kallberg Y."/>
            <person name="Tangrot J."/>
            <person name="Rosling A."/>
        </authorList>
    </citation>
    <scope>NUCLEOTIDE SEQUENCE</scope>
    <source>
        <strain evidence="1">IA702</strain>
    </source>
</reference>
<gene>
    <name evidence="1" type="ORF">POCULU_LOCUS7440</name>
</gene>
<dbReference type="AlphaFoldDB" id="A0A9N9CEE7"/>